<proteinExistence type="predicted"/>
<evidence type="ECO:0000259" key="2">
    <source>
        <dbReference type="Pfam" id="PF18802"/>
    </source>
</evidence>
<evidence type="ECO:0000313" key="4">
    <source>
        <dbReference type="Proteomes" id="UP000325313"/>
    </source>
</evidence>
<reference evidence="3 4" key="1">
    <citation type="submission" date="2019-05" db="EMBL/GenBank/DDBJ databases">
        <title>Emergence of the Ug99 lineage of the wheat stem rust pathogen through somatic hybridization.</title>
        <authorList>
            <person name="Li F."/>
            <person name="Upadhyaya N.M."/>
            <person name="Sperschneider J."/>
            <person name="Matny O."/>
            <person name="Nguyen-Phuc H."/>
            <person name="Mago R."/>
            <person name="Raley C."/>
            <person name="Miller M.E."/>
            <person name="Silverstein K.A.T."/>
            <person name="Henningsen E."/>
            <person name="Hirsch C.D."/>
            <person name="Visser B."/>
            <person name="Pretorius Z.A."/>
            <person name="Steffenson B.J."/>
            <person name="Schwessinger B."/>
            <person name="Dodds P.N."/>
            <person name="Figueroa M."/>
        </authorList>
    </citation>
    <scope>NUCLEOTIDE SEQUENCE [LARGE SCALE GENOMIC DNA]</scope>
    <source>
        <strain evidence="3 4">Ug99</strain>
    </source>
</reference>
<dbReference type="Pfam" id="PF18802">
    <property type="entry name" value="CxC1"/>
    <property type="match status" value="1"/>
</dbReference>
<comment type="caution">
    <text evidence="3">The sequence shown here is derived from an EMBL/GenBank/DDBJ whole genome shotgun (WGS) entry which is preliminary data.</text>
</comment>
<dbReference type="Proteomes" id="UP000325313">
    <property type="component" value="Unassembled WGS sequence"/>
</dbReference>
<gene>
    <name evidence="3" type="ORF">PGTUg99_031356</name>
</gene>
<feature type="region of interest" description="Disordered" evidence="1">
    <location>
        <begin position="36"/>
        <end position="59"/>
    </location>
</feature>
<dbReference type="PANTHER" id="PTHR33096">
    <property type="entry name" value="CXC2 DOMAIN-CONTAINING PROTEIN"/>
    <property type="match status" value="1"/>
</dbReference>
<dbReference type="EMBL" id="VDEP01000304">
    <property type="protein sequence ID" value="KAA1109686.1"/>
    <property type="molecule type" value="Genomic_DNA"/>
</dbReference>
<evidence type="ECO:0000256" key="1">
    <source>
        <dbReference type="SAM" id="MobiDB-lite"/>
    </source>
</evidence>
<name>A0A5B0Q8T3_PUCGR</name>
<evidence type="ECO:0000313" key="3">
    <source>
        <dbReference type="EMBL" id="KAA1109686.1"/>
    </source>
</evidence>
<dbReference type="PANTHER" id="PTHR33096:SF1">
    <property type="entry name" value="CXC1-LIKE CYSTEINE CLUSTER ASSOCIATED WITH KDZ TRANSPOSASES DOMAIN-CONTAINING PROTEIN"/>
    <property type="match status" value="1"/>
</dbReference>
<dbReference type="InterPro" id="IPR041320">
    <property type="entry name" value="CxC1"/>
</dbReference>
<feature type="domain" description="CxC1-like cysteine cluster associated with KDZ transposases" evidence="2">
    <location>
        <begin position="136"/>
        <end position="235"/>
    </location>
</feature>
<accession>A0A5B0Q8T3</accession>
<feature type="compositionally biased region" description="Polar residues" evidence="1">
    <location>
        <begin position="36"/>
        <end position="46"/>
    </location>
</feature>
<organism evidence="3 4">
    <name type="scientific">Puccinia graminis f. sp. tritici</name>
    <dbReference type="NCBI Taxonomy" id="56615"/>
    <lineage>
        <taxon>Eukaryota</taxon>
        <taxon>Fungi</taxon>
        <taxon>Dikarya</taxon>
        <taxon>Basidiomycota</taxon>
        <taxon>Pucciniomycotina</taxon>
        <taxon>Pucciniomycetes</taxon>
        <taxon>Pucciniales</taxon>
        <taxon>Pucciniaceae</taxon>
        <taxon>Puccinia</taxon>
    </lineage>
</organism>
<protein>
    <recommendedName>
        <fullName evidence="2">CxC1-like cysteine cluster associated with KDZ transposases domain-containing protein</fullName>
    </recommendedName>
</protein>
<sequence>MVRERFSIREGTYAQIMRRRLNAQRDARTYSRLAQNEAISQQQQALANPEQENAVEDLNYVDHDQTPEPQQETDEEEDDEADDEWVTLIEDPPNEIDLAIEAEKERHRQQAKEFNWKVLMKKLHSIYMSLKITTRNWSSSNCFQDFSSCTCIKHHRKVDLIDIHGQRRQSVGFCACTMDGVRLLQLGYLAGSPVRPQTAFSLPLLTFHNSLWNHCHVGAQPFTLALTQWLEPRSQRLFAQTGKHAREMRKPFSAAVDLYRQLEQKSNTVIHSALQLDKQQIIATTSCPACFGPQPPETSSYPEITQNRLVICLDGNFQHRHQTAASRNYEKLRTPQFFLPEATIDRISREIKAKDLEDLTPAQVCFIQTKHLTP</sequence>
<dbReference type="AlphaFoldDB" id="A0A5B0Q8T3"/>